<dbReference type="AlphaFoldDB" id="A0A2P8IGW5"/>
<evidence type="ECO:0000313" key="2">
    <source>
        <dbReference type="Proteomes" id="UP000241118"/>
    </source>
</evidence>
<reference evidence="1 2" key="1">
    <citation type="submission" date="2018-03" db="EMBL/GenBank/DDBJ databases">
        <title>Genomic Encyclopedia of Type Strains, Phase III (KMG-III): the genomes of soil and plant-associated and newly described type strains.</title>
        <authorList>
            <person name="Whitman W."/>
        </authorList>
    </citation>
    <scope>NUCLEOTIDE SEQUENCE [LARGE SCALE GENOMIC DNA]</scope>
    <source>
        <strain evidence="1 2">CGMCC 4.7097</strain>
    </source>
</reference>
<dbReference type="EMBL" id="PYAX01000002">
    <property type="protein sequence ID" value="PSL57711.1"/>
    <property type="molecule type" value="Genomic_DNA"/>
</dbReference>
<evidence type="ECO:0000313" key="1">
    <source>
        <dbReference type="EMBL" id="PSL57711.1"/>
    </source>
</evidence>
<accession>A0A2P8IGW5</accession>
<name>A0A2P8IGW5_SACCR</name>
<sequence length="61" mass="6636">MSDLDWVPDAIDTTVPSVARTCDYLLGGAGDVADRAEEDTRVWAGVGREHDHLTGREHGSR</sequence>
<dbReference type="RefSeq" id="WP_106614594.1">
    <property type="nucleotide sequence ID" value="NZ_PYAX01000002.1"/>
</dbReference>
<gene>
    <name evidence="1" type="ORF">B0I31_102690</name>
</gene>
<protein>
    <submittedName>
        <fullName evidence="1">Uncharacterized protein</fullName>
    </submittedName>
</protein>
<organism evidence="1 2">
    <name type="scientific">Saccharothrix carnea</name>
    <dbReference type="NCBI Taxonomy" id="1280637"/>
    <lineage>
        <taxon>Bacteria</taxon>
        <taxon>Bacillati</taxon>
        <taxon>Actinomycetota</taxon>
        <taxon>Actinomycetes</taxon>
        <taxon>Pseudonocardiales</taxon>
        <taxon>Pseudonocardiaceae</taxon>
        <taxon>Saccharothrix</taxon>
    </lineage>
</organism>
<keyword evidence="2" id="KW-1185">Reference proteome</keyword>
<proteinExistence type="predicted"/>
<dbReference type="Proteomes" id="UP000241118">
    <property type="component" value="Unassembled WGS sequence"/>
</dbReference>
<comment type="caution">
    <text evidence="1">The sequence shown here is derived from an EMBL/GenBank/DDBJ whole genome shotgun (WGS) entry which is preliminary data.</text>
</comment>